<dbReference type="WBParaSite" id="PTRK_0000253700.1">
    <property type="protein sequence ID" value="PTRK_0000253700.1"/>
    <property type="gene ID" value="PTRK_0000253700"/>
</dbReference>
<keyword evidence="11" id="KW-0472">Membrane</keyword>
<evidence type="ECO:0000256" key="8">
    <source>
        <dbReference type="ARBA" id="ARBA00022741"/>
    </source>
</evidence>
<evidence type="ECO:0000256" key="7">
    <source>
        <dbReference type="ARBA" id="ARBA00022692"/>
    </source>
</evidence>
<keyword evidence="9" id="KW-0735">Signal-anchor</keyword>
<evidence type="ECO:0000256" key="1">
    <source>
        <dbReference type="ARBA" id="ARBA00004606"/>
    </source>
</evidence>
<dbReference type="GO" id="GO:0016263">
    <property type="term" value="F:glycoprotein-N-acetylgalactosamine 3-beta-galactosyltransferase activity"/>
    <property type="evidence" value="ECO:0007669"/>
    <property type="project" value="UniProtKB-EC"/>
</dbReference>
<evidence type="ECO:0000313" key="14">
    <source>
        <dbReference type="WBParaSite" id="PTRK_0000253700.1"/>
    </source>
</evidence>
<accession>A0A0N4Z5Z4</accession>
<evidence type="ECO:0000256" key="3">
    <source>
        <dbReference type="ARBA" id="ARBA00006462"/>
    </source>
</evidence>
<evidence type="ECO:0000256" key="4">
    <source>
        <dbReference type="ARBA" id="ARBA00012557"/>
    </source>
</evidence>
<keyword evidence="6" id="KW-0808">Transferase</keyword>
<evidence type="ECO:0000256" key="10">
    <source>
        <dbReference type="ARBA" id="ARBA00022989"/>
    </source>
</evidence>
<dbReference type="Proteomes" id="UP000038045">
    <property type="component" value="Unplaced"/>
</dbReference>
<dbReference type="InterPro" id="IPR003378">
    <property type="entry name" value="Fringe-like_glycosylTrfase"/>
</dbReference>
<sequence length="336" mass="39292">MLKIPFSSILTLWVTLSYIECRAFTNKAMNNSMNEVFTGIENILFRNITIFCLILTGPQYRKSRASYQKNTWVRGCNSYLYISSVVDRNLPSIALKVKEGKTNLWGKIKFALKYVFHYYYRKDFDWFMLADDDAYVSMSNLRFLLLTKNTSIPYHHGYRVKWNHSDGRKVRYVHGGGGDVISREAFKRLIRFSINNPKKCNQRDNGAGDYELAYCLRNVGVRVNDGNDFMKRPRFNPSNPLMNLASSYNYKFDKTIYKLSETRSRHGIRHMPDYPISFHYLPGEMMIAMNYLLNTVNVVGKMNSVSRRLVTKKTTKEEFINETLSLLDGISYKTHY</sequence>
<keyword evidence="13" id="KW-1185">Reference proteome</keyword>
<dbReference type="GO" id="GO:0000166">
    <property type="term" value="F:nucleotide binding"/>
    <property type="evidence" value="ECO:0007669"/>
    <property type="project" value="UniProtKB-KW"/>
</dbReference>
<keyword evidence="5" id="KW-0328">Glycosyltransferase</keyword>
<name>A0A0N4Z5Z4_PARTI</name>
<keyword evidence="10" id="KW-1133">Transmembrane helix</keyword>
<dbReference type="PANTHER" id="PTHR23033:SF14">
    <property type="entry name" value="GLYCOPROTEIN-N-ACETYLGALACTOSAMINE 3-BETA-GALACTOSYLTRANSFERASE 1-RELATED"/>
    <property type="match status" value="1"/>
</dbReference>
<dbReference type="GO" id="GO:0016020">
    <property type="term" value="C:membrane"/>
    <property type="evidence" value="ECO:0007669"/>
    <property type="project" value="UniProtKB-SubCell"/>
</dbReference>
<organism evidence="13 14">
    <name type="scientific">Parastrongyloides trichosuri</name>
    <name type="common">Possum-specific nematode worm</name>
    <dbReference type="NCBI Taxonomy" id="131310"/>
    <lineage>
        <taxon>Eukaryota</taxon>
        <taxon>Metazoa</taxon>
        <taxon>Ecdysozoa</taxon>
        <taxon>Nematoda</taxon>
        <taxon>Chromadorea</taxon>
        <taxon>Rhabditida</taxon>
        <taxon>Tylenchina</taxon>
        <taxon>Panagrolaimomorpha</taxon>
        <taxon>Strongyloidoidea</taxon>
        <taxon>Strongyloididae</taxon>
        <taxon>Parastrongyloides</taxon>
    </lineage>
</organism>
<comment type="pathway">
    <text evidence="2">Protein modification; protein glycosylation.</text>
</comment>
<feature type="domain" description="Fringe-like glycosyltransferase" evidence="12">
    <location>
        <begin position="50"/>
        <end position="229"/>
    </location>
</feature>
<reference evidence="14" key="1">
    <citation type="submission" date="2017-02" db="UniProtKB">
        <authorList>
            <consortium name="WormBaseParasite"/>
        </authorList>
    </citation>
    <scope>IDENTIFICATION</scope>
</reference>
<dbReference type="Gene3D" id="3.90.550.50">
    <property type="match status" value="1"/>
</dbReference>
<evidence type="ECO:0000259" key="12">
    <source>
        <dbReference type="Pfam" id="PF02434"/>
    </source>
</evidence>
<dbReference type="AlphaFoldDB" id="A0A0N4Z5Z4"/>
<evidence type="ECO:0000256" key="6">
    <source>
        <dbReference type="ARBA" id="ARBA00022679"/>
    </source>
</evidence>
<dbReference type="STRING" id="131310.A0A0N4Z5Z4"/>
<evidence type="ECO:0000256" key="11">
    <source>
        <dbReference type="ARBA" id="ARBA00023136"/>
    </source>
</evidence>
<dbReference type="InterPro" id="IPR026050">
    <property type="entry name" value="C1GALT1/C1GALT1_chp1"/>
</dbReference>
<evidence type="ECO:0000256" key="2">
    <source>
        <dbReference type="ARBA" id="ARBA00004922"/>
    </source>
</evidence>
<evidence type="ECO:0000256" key="9">
    <source>
        <dbReference type="ARBA" id="ARBA00022968"/>
    </source>
</evidence>
<comment type="similarity">
    <text evidence="3">Belongs to the glycosyltransferase 31 family. Beta3-Gal-T subfamily.</text>
</comment>
<proteinExistence type="inferred from homology"/>
<evidence type="ECO:0000313" key="13">
    <source>
        <dbReference type="Proteomes" id="UP000038045"/>
    </source>
</evidence>
<dbReference type="EC" id="2.4.1.122" evidence="4"/>
<evidence type="ECO:0000256" key="5">
    <source>
        <dbReference type="ARBA" id="ARBA00022676"/>
    </source>
</evidence>
<keyword evidence="8" id="KW-0547">Nucleotide-binding</keyword>
<dbReference type="PANTHER" id="PTHR23033">
    <property type="entry name" value="BETA1,3-GALACTOSYLTRANSFERASE"/>
    <property type="match status" value="1"/>
</dbReference>
<keyword evidence="7" id="KW-0812">Transmembrane</keyword>
<dbReference type="Pfam" id="PF02434">
    <property type="entry name" value="Fringe"/>
    <property type="match status" value="1"/>
</dbReference>
<comment type="subcellular location">
    <subcellularLocation>
        <location evidence="1">Membrane</location>
        <topology evidence="1">Single-pass type II membrane protein</topology>
    </subcellularLocation>
</comment>
<protein>
    <recommendedName>
        <fullName evidence="4">N-acetylgalactosaminide beta-1,3-galactosyltransferase</fullName>
        <ecNumber evidence="4">2.4.1.122</ecNumber>
    </recommendedName>
</protein>